<dbReference type="InterPro" id="IPR028045">
    <property type="entry name" value="HROB"/>
</dbReference>
<sequence length="171" mass="18986">MANEPNEVRDAINIQDDQWKLSLDIDDFDLRLRHVLHPSNNTRVETSPATQKPVRIIPGPAGIVQEAKLYKQRDILLGWDKVVMSTQEYMKKVVDDKLDQVVAIVKSCSSNMIGDLTVTMKDLSGTIPGTIHHKVIDEDGYGKGITVGAALILANVSIFLLNHQCITLTLK</sequence>
<accession>A0A6L2NC26</accession>
<feature type="domain" description="Homologous recombination OB-fold protein OB-fold" evidence="1">
    <location>
        <begin position="97"/>
        <end position="164"/>
    </location>
</feature>
<name>A0A6L2NC26_TANCI</name>
<organism evidence="2">
    <name type="scientific">Tanacetum cinerariifolium</name>
    <name type="common">Dalmatian daisy</name>
    <name type="synonym">Chrysanthemum cinerariifolium</name>
    <dbReference type="NCBI Taxonomy" id="118510"/>
    <lineage>
        <taxon>Eukaryota</taxon>
        <taxon>Viridiplantae</taxon>
        <taxon>Streptophyta</taxon>
        <taxon>Embryophyta</taxon>
        <taxon>Tracheophyta</taxon>
        <taxon>Spermatophyta</taxon>
        <taxon>Magnoliopsida</taxon>
        <taxon>eudicotyledons</taxon>
        <taxon>Gunneridae</taxon>
        <taxon>Pentapetalae</taxon>
        <taxon>asterids</taxon>
        <taxon>campanulids</taxon>
        <taxon>Asterales</taxon>
        <taxon>Asteraceae</taxon>
        <taxon>Asteroideae</taxon>
        <taxon>Anthemideae</taxon>
        <taxon>Anthemidinae</taxon>
        <taxon>Tanacetum</taxon>
    </lineage>
</organism>
<proteinExistence type="predicted"/>
<evidence type="ECO:0000259" key="1">
    <source>
        <dbReference type="Pfam" id="PF15072"/>
    </source>
</evidence>
<dbReference type="InterPro" id="IPR058570">
    <property type="entry name" value="HROB_OB"/>
</dbReference>
<gene>
    <name evidence="2" type="ORF">Tci_054082</name>
</gene>
<dbReference type="Pfam" id="PF15072">
    <property type="entry name" value="HROB"/>
    <property type="match status" value="1"/>
</dbReference>
<dbReference type="AlphaFoldDB" id="A0A6L2NC26"/>
<evidence type="ECO:0000313" key="2">
    <source>
        <dbReference type="EMBL" id="GEU82104.1"/>
    </source>
</evidence>
<dbReference type="EMBL" id="BKCJ010008416">
    <property type="protein sequence ID" value="GEU82104.1"/>
    <property type="molecule type" value="Genomic_DNA"/>
</dbReference>
<protein>
    <recommendedName>
        <fullName evidence="1">Homologous recombination OB-fold protein OB-fold domain-containing protein</fullName>
    </recommendedName>
</protein>
<dbReference type="PANTHER" id="PTHR14523:SF1">
    <property type="entry name" value="HOMOLOGOUS RECOMBINATION OB-FOLD PROTEIN"/>
    <property type="match status" value="1"/>
</dbReference>
<dbReference type="GO" id="GO:0000725">
    <property type="term" value="P:recombinational repair"/>
    <property type="evidence" value="ECO:0007669"/>
    <property type="project" value="InterPro"/>
</dbReference>
<comment type="caution">
    <text evidence="2">The sequence shown here is derived from an EMBL/GenBank/DDBJ whole genome shotgun (WGS) entry which is preliminary data.</text>
</comment>
<dbReference type="PANTHER" id="PTHR14523">
    <property type="entry name" value="UNCHARACTERIZED PROTEIN C17ORF53 HOMOLOG"/>
    <property type="match status" value="1"/>
</dbReference>
<reference evidence="2" key="1">
    <citation type="journal article" date="2019" name="Sci. Rep.">
        <title>Draft genome of Tanacetum cinerariifolium, the natural source of mosquito coil.</title>
        <authorList>
            <person name="Yamashiro T."/>
            <person name="Shiraishi A."/>
            <person name="Satake H."/>
            <person name="Nakayama K."/>
        </authorList>
    </citation>
    <scope>NUCLEOTIDE SEQUENCE</scope>
</reference>